<gene>
    <name evidence="2" type="ORF">GCM10022285_27230</name>
</gene>
<evidence type="ECO:0000313" key="3">
    <source>
        <dbReference type="Proteomes" id="UP001501845"/>
    </source>
</evidence>
<proteinExistence type="predicted"/>
<comment type="caution">
    <text evidence="2">The sequence shown here is derived from an EMBL/GenBank/DDBJ whole genome shotgun (WGS) entry which is preliminary data.</text>
</comment>
<evidence type="ECO:0000256" key="1">
    <source>
        <dbReference type="SAM" id="MobiDB-lite"/>
    </source>
</evidence>
<sequence length="78" mass="8272">MVVGRFAASLATAVTMGRLLARFGRMEWLRLGEGRLGPGEAAARRQRRRLTRTGPGGGVPSERLPDALASEPGALSRA</sequence>
<evidence type="ECO:0000313" key="2">
    <source>
        <dbReference type="EMBL" id="GAA4134476.1"/>
    </source>
</evidence>
<name>A0ABP7YFH8_9ACTN</name>
<accession>A0ABP7YFH8</accession>
<dbReference type="EMBL" id="BAABBU010000013">
    <property type="protein sequence ID" value="GAA4134476.1"/>
    <property type="molecule type" value="Genomic_DNA"/>
</dbReference>
<protein>
    <submittedName>
        <fullName evidence="2">Uncharacterized protein</fullName>
    </submittedName>
</protein>
<dbReference type="Proteomes" id="UP001501845">
    <property type="component" value="Unassembled WGS sequence"/>
</dbReference>
<keyword evidence="3" id="KW-1185">Reference proteome</keyword>
<organism evidence="2 3">
    <name type="scientific">Streptomyces tunisiensis</name>
    <dbReference type="NCBI Taxonomy" id="948699"/>
    <lineage>
        <taxon>Bacteria</taxon>
        <taxon>Bacillati</taxon>
        <taxon>Actinomycetota</taxon>
        <taxon>Actinomycetes</taxon>
        <taxon>Kitasatosporales</taxon>
        <taxon>Streptomycetaceae</taxon>
        <taxon>Streptomyces</taxon>
    </lineage>
</organism>
<reference evidence="3" key="1">
    <citation type="journal article" date="2019" name="Int. J. Syst. Evol. Microbiol.">
        <title>The Global Catalogue of Microorganisms (GCM) 10K type strain sequencing project: providing services to taxonomists for standard genome sequencing and annotation.</title>
        <authorList>
            <consortium name="The Broad Institute Genomics Platform"/>
            <consortium name="The Broad Institute Genome Sequencing Center for Infectious Disease"/>
            <person name="Wu L."/>
            <person name="Ma J."/>
        </authorList>
    </citation>
    <scope>NUCLEOTIDE SEQUENCE [LARGE SCALE GENOMIC DNA]</scope>
    <source>
        <strain evidence="3">JCM 17589</strain>
    </source>
</reference>
<feature type="region of interest" description="Disordered" evidence="1">
    <location>
        <begin position="37"/>
        <end position="78"/>
    </location>
</feature>